<evidence type="ECO:0000313" key="3">
    <source>
        <dbReference type="Proteomes" id="UP000823405"/>
    </source>
</evidence>
<dbReference type="OrthoDB" id="5854875at2759"/>
<evidence type="ECO:0000313" key="2">
    <source>
        <dbReference type="EMBL" id="KAG0316965.1"/>
    </source>
</evidence>
<name>A0A9P6RC75_9FUNG</name>
<proteinExistence type="predicted"/>
<dbReference type="Proteomes" id="UP000823405">
    <property type="component" value="Unassembled WGS sequence"/>
</dbReference>
<feature type="chain" id="PRO_5040380559" evidence="1">
    <location>
        <begin position="29"/>
        <end position="156"/>
    </location>
</feature>
<sequence>MRSFTRVASFVAAAVAALAIVAPSSVQAQEGVTSFDKSKNAENHFQYSGYNPLMMLSEGPYPAADGLEKRATGVCDPGYGVCSGAGGYCCPTGSLCSPDSRLCCDTRAPYICGSGTKCCPYKSCALDGTCGCPVGQTKCGGGCCPNGCDKTGLYCA</sequence>
<reference evidence="2" key="1">
    <citation type="journal article" date="2020" name="Fungal Divers.">
        <title>Resolving the Mortierellaceae phylogeny through synthesis of multi-gene phylogenetics and phylogenomics.</title>
        <authorList>
            <person name="Vandepol N."/>
            <person name="Liber J."/>
            <person name="Desiro A."/>
            <person name="Na H."/>
            <person name="Kennedy M."/>
            <person name="Barry K."/>
            <person name="Grigoriev I.V."/>
            <person name="Miller A.N."/>
            <person name="O'Donnell K."/>
            <person name="Stajich J.E."/>
            <person name="Bonito G."/>
        </authorList>
    </citation>
    <scope>NUCLEOTIDE SEQUENCE</scope>
    <source>
        <strain evidence="2">NVP60</strain>
    </source>
</reference>
<organism evidence="2 3">
    <name type="scientific">Linnemannia gamsii</name>
    <dbReference type="NCBI Taxonomy" id="64522"/>
    <lineage>
        <taxon>Eukaryota</taxon>
        <taxon>Fungi</taxon>
        <taxon>Fungi incertae sedis</taxon>
        <taxon>Mucoromycota</taxon>
        <taxon>Mortierellomycotina</taxon>
        <taxon>Mortierellomycetes</taxon>
        <taxon>Mortierellales</taxon>
        <taxon>Mortierellaceae</taxon>
        <taxon>Linnemannia</taxon>
    </lineage>
</organism>
<dbReference type="EMBL" id="JAAAIN010000271">
    <property type="protein sequence ID" value="KAG0316965.1"/>
    <property type="molecule type" value="Genomic_DNA"/>
</dbReference>
<protein>
    <submittedName>
        <fullName evidence="2">Uncharacterized protein</fullName>
    </submittedName>
</protein>
<gene>
    <name evidence="2" type="ORF">BGZ97_006094</name>
</gene>
<feature type="signal peptide" evidence="1">
    <location>
        <begin position="1"/>
        <end position="28"/>
    </location>
</feature>
<accession>A0A9P6RC75</accession>
<keyword evidence="3" id="KW-1185">Reference proteome</keyword>
<evidence type="ECO:0000256" key="1">
    <source>
        <dbReference type="SAM" id="SignalP"/>
    </source>
</evidence>
<dbReference type="AlphaFoldDB" id="A0A9P6RC75"/>
<feature type="non-terminal residue" evidence="2">
    <location>
        <position position="1"/>
    </location>
</feature>
<comment type="caution">
    <text evidence="2">The sequence shown here is derived from an EMBL/GenBank/DDBJ whole genome shotgun (WGS) entry which is preliminary data.</text>
</comment>
<keyword evidence="1" id="KW-0732">Signal</keyword>